<gene>
    <name evidence="1" type="ORF">SpAn4DRAFT_0344</name>
</gene>
<protein>
    <submittedName>
        <fullName evidence="1">Uncharacterized protein</fullName>
    </submittedName>
</protein>
<dbReference type="AlphaFoldDB" id="A0A0U1L2I2"/>
<evidence type="ECO:0000313" key="2">
    <source>
        <dbReference type="Proteomes" id="UP000049855"/>
    </source>
</evidence>
<name>A0A0U1L2I2_9FIRM</name>
<dbReference type="EMBL" id="CTRP01000014">
    <property type="protein sequence ID" value="CQR73882.1"/>
    <property type="molecule type" value="Genomic_DNA"/>
</dbReference>
<evidence type="ECO:0000313" key="1">
    <source>
        <dbReference type="EMBL" id="CQR73882.1"/>
    </source>
</evidence>
<sequence>MGFCYNNQTFYITGKQIEKLGPFKGRHIDTARTLNLKIREGGIK</sequence>
<reference evidence="2" key="1">
    <citation type="submission" date="2015-03" db="EMBL/GenBank/DDBJ databases">
        <authorList>
            <person name="Nijsse Bart"/>
        </authorList>
    </citation>
    <scope>NUCLEOTIDE SEQUENCE [LARGE SCALE GENOMIC DNA]</scope>
</reference>
<proteinExistence type="predicted"/>
<keyword evidence="2" id="KW-1185">Reference proteome</keyword>
<organism evidence="1 2">
    <name type="scientific">Sporomusa ovata</name>
    <dbReference type="NCBI Taxonomy" id="2378"/>
    <lineage>
        <taxon>Bacteria</taxon>
        <taxon>Bacillati</taxon>
        <taxon>Bacillota</taxon>
        <taxon>Negativicutes</taxon>
        <taxon>Selenomonadales</taxon>
        <taxon>Sporomusaceae</taxon>
        <taxon>Sporomusa</taxon>
    </lineage>
</organism>
<dbReference type="Proteomes" id="UP000049855">
    <property type="component" value="Unassembled WGS sequence"/>
</dbReference>
<accession>A0A0U1L2I2</accession>